<dbReference type="OMA" id="CHHNADP"/>
<name>A0A4D6KFV5_9EURY</name>
<proteinExistence type="predicted"/>
<dbReference type="KEGG" id="halz:E5139_03910"/>
<evidence type="ECO:0000313" key="2">
    <source>
        <dbReference type="EMBL" id="QCD64823.1"/>
    </source>
</evidence>
<dbReference type="EMBL" id="CP039375">
    <property type="protein sequence ID" value="QCD64823.1"/>
    <property type="molecule type" value="Genomic_DNA"/>
</dbReference>
<organism evidence="2 3">
    <name type="scientific">Halomicrobium mukohataei</name>
    <dbReference type="NCBI Taxonomy" id="57705"/>
    <lineage>
        <taxon>Archaea</taxon>
        <taxon>Methanobacteriati</taxon>
        <taxon>Methanobacteriota</taxon>
        <taxon>Stenosarchaea group</taxon>
        <taxon>Halobacteria</taxon>
        <taxon>Halobacteriales</taxon>
        <taxon>Haloarculaceae</taxon>
        <taxon>Halomicrobium</taxon>
    </lineage>
</organism>
<dbReference type="AlphaFoldDB" id="A0A4D6KFV5"/>
<dbReference type="InterPro" id="IPR038763">
    <property type="entry name" value="DHH_sf"/>
</dbReference>
<feature type="domain" description="DDH" evidence="1">
    <location>
        <begin position="20"/>
        <end position="140"/>
    </location>
</feature>
<dbReference type="SUPFAM" id="SSF64182">
    <property type="entry name" value="DHH phosphoesterases"/>
    <property type="match status" value="1"/>
</dbReference>
<dbReference type="Pfam" id="PF01368">
    <property type="entry name" value="DHH"/>
    <property type="match status" value="1"/>
</dbReference>
<evidence type="ECO:0000313" key="3">
    <source>
        <dbReference type="Proteomes" id="UP000297053"/>
    </source>
</evidence>
<evidence type="ECO:0000259" key="1">
    <source>
        <dbReference type="Pfam" id="PF01368"/>
    </source>
</evidence>
<reference evidence="2 3" key="1">
    <citation type="submission" date="2019-04" db="EMBL/GenBank/DDBJ databases">
        <title>Complete genome sequence of Arthrobacter sp. ZXY-2 associated with effective atrazine degradation and salt adaptation.</title>
        <authorList>
            <person name="Zhao X."/>
        </authorList>
    </citation>
    <scope>NUCLEOTIDE SEQUENCE [LARGE SCALE GENOMIC DNA]</scope>
    <source>
        <strain evidence="3">ZP60</strain>
    </source>
</reference>
<dbReference type="Gene3D" id="3.90.1640.10">
    <property type="entry name" value="inorganic pyrophosphatase (n-terminal core)"/>
    <property type="match status" value="1"/>
</dbReference>
<protein>
    <submittedName>
        <fullName evidence="2">Recombination protein RecJ</fullName>
    </submittedName>
</protein>
<dbReference type="RefSeq" id="WP_012807655.1">
    <property type="nucleotide sequence ID" value="NZ_CP039375.1"/>
</dbReference>
<dbReference type="InterPro" id="IPR001667">
    <property type="entry name" value="DDH_dom"/>
</dbReference>
<dbReference type="PANTHER" id="PTHR47618:SF1">
    <property type="entry name" value="BIFUNCTIONAL OLIGORIBONUCLEASE AND PAP PHOSPHATASE NRNA"/>
    <property type="match status" value="1"/>
</dbReference>
<dbReference type="Proteomes" id="UP000297053">
    <property type="component" value="Chromosome"/>
</dbReference>
<dbReference type="PANTHER" id="PTHR47618">
    <property type="entry name" value="BIFUNCTIONAL OLIGORIBONUCLEASE AND PAP PHOSPHATASE NRNA"/>
    <property type="match status" value="1"/>
</dbReference>
<reference evidence="2 3" key="2">
    <citation type="submission" date="2019-04" db="EMBL/GenBank/DDBJ databases">
        <authorList>
            <person name="Yang S."/>
            <person name="Wei W."/>
        </authorList>
    </citation>
    <scope>NUCLEOTIDE SEQUENCE [LARGE SCALE GENOMIC DNA]</scope>
    <source>
        <strain evidence="3">ZP60</strain>
    </source>
</reference>
<accession>A0A4D6KFV5</accession>
<sequence length="324" mass="33295">MADHTAVAATLEGHDSCLLVVHAHADLDAVGAAVGLARTLDSDARIVAPDGLKRRARQLVEGLDETVHTPDGVAVGDADCLVVLDAPSSDRIEPVWGAMTPESLVVIDHHEPDDLVEASTVAAVDTTAGATAALVADVIDALDGTAGSKARIALAAGLFDDTSGLAGASPEEISRFGDLLADNDHVDVLSALLEHERSFGQRVAASKAVVRATGYRADRTLVLTTTISSQQSVAAQALRATGAEIALVFSERDDQCWIVGRAESGSINLPEDLFEPLAETFGGDGGGHAGAGVAKLETTALETIREETLAQLEATLGTALSALS</sequence>
<dbReference type="GeneID" id="42178053"/>
<gene>
    <name evidence="2" type="ORF">E5139_03910</name>
</gene>
<dbReference type="InterPro" id="IPR051319">
    <property type="entry name" value="Oligoribo/pAp-PDE_c-di-AMP_PDE"/>
</dbReference>